<keyword evidence="2" id="KW-1185">Reference proteome</keyword>
<accession>A0ACC2WSI8</accession>
<reference evidence="1" key="1">
    <citation type="submission" date="2023-04" db="EMBL/GenBank/DDBJ databases">
        <title>Draft Genome sequencing of Naganishia species isolated from polar environments using Oxford Nanopore Technology.</title>
        <authorList>
            <person name="Leo P."/>
            <person name="Venkateswaran K."/>
        </authorList>
    </citation>
    <scope>NUCLEOTIDE SEQUENCE</scope>
    <source>
        <strain evidence="1">MNA-CCFEE 5425</strain>
    </source>
</reference>
<gene>
    <name evidence="1" type="ORF">QFC22_005604</name>
</gene>
<dbReference type="Proteomes" id="UP001243375">
    <property type="component" value="Unassembled WGS sequence"/>
</dbReference>
<organism evidence="1 2">
    <name type="scientific">Naganishia vaughanmartiniae</name>
    <dbReference type="NCBI Taxonomy" id="1424756"/>
    <lineage>
        <taxon>Eukaryota</taxon>
        <taxon>Fungi</taxon>
        <taxon>Dikarya</taxon>
        <taxon>Basidiomycota</taxon>
        <taxon>Agaricomycotina</taxon>
        <taxon>Tremellomycetes</taxon>
        <taxon>Filobasidiales</taxon>
        <taxon>Filobasidiaceae</taxon>
        <taxon>Naganishia</taxon>
    </lineage>
</organism>
<evidence type="ECO:0000313" key="2">
    <source>
        <dbReference type="Proteomes" id="UP001243375"/>
    </source>
</evidence>
<sequence length="463" mass="47783">MFTNSLRTVVARRITVLRAPIAARGISSTIALRTEDDPTKPNSSGHAVKKAGEFLEGGMDVQSAGVQAGFAQAKHGKASQAEPYDTAAEDAGGQVAPSVQKDEAVRNSKTGAQAAHAAGAFKDHRAGAQSSGEYAGEVGGKEEAAAPSFTSSVKQVLGMNVKKEEHQESKTGPGVSKQKFHTSARRSAPGGEDGKAYSGSESTGNTTSDARKPKDTNVQGDQNPHLKHKQPGQADSGAGNAGATPHLPSKSRASQPANDLRTDPASVRKAQFHTSARRSFPGEDGKAYSGSESTGNTMSDARKEKDAEGNKDRATGGPGATPHLPSRSKAGQAADDLRVDPASVRKAQFHTSARRSKDAAAGYVAATESPAKAAGYDTPAEALPSADQYGHNLPPAGDLKPSSALPHSTTAQAPRHPVMGDQARDGTLADRNPPPLTGEAGEIGLDDAWKKRDAELKSGSGKA</sequence>
<dbReference type="EMBL" id="JASBWU010000018">
    <property type="protein sequence ID" value="KAJ9114728.1"/>
    <property type="molecule type" value="Genomic_DNA"/>
</dbReference>
<proteinExistence type="predicted"/>
<name>A0ACC2WSI8_9TREE</name>
<protein>
    <submittedName>
        <fullName evidence="1">Uncharacterized protein</fullName>
    </submittedName>
</protein>
<comment type="caution">
    <text evidence="1">The sequence shown here is derived from an EMBL/GenBank/DDBJ whole genome shotgun (WGS) entry which is preliminary data.</text>
</comment>
<evidence type="ECO:0000313" key="1">
    <source>
        <dbReference type="EMBL" id="KAJ9114728.1"/>
    </source>
</evidence>